<dbReference type="Pfam" id="PF06429">
    <property type="entry name" value="Flg_bbr_C"/>
    <property type="match status" value="1"/>
</dbReference>
<dbReference type="EMBL" id="DVJQ01000006">
    <property type="protein sequence ID" value="HIS73512.1"/>
    <property type="molecule type" value="Genomic_DNA"/>
</dbReference>
<reference evidence="9" key="1">
    <citation type="submission" date="2020-10" db="EMBL/GenBank/DDBJ databases">
        <authorList>
            <person name="Gilroy R."/>
        </authorList>
    </citation>
    <scope>NUCLEOTIDE SEQUENCE</scope>
    <source>
        <strain evidence="9">CHK152-2871</strain>
    </source>
</reference>
<evidence type="ECO:0000256" key="5">
    <source>
        <dbReference type="ARBA" id="ARBA00025933"/>
    </source>
</evidence>
<evidence type="ECO:0000256" key="3">
    <source>
        <dbReference type="ARBA" id="ARBA00017941"/>
    </source>
</evidence>
<evidence type="ECO:0000313" key="9">
    <source>
        <dbReference type="EMBL" id="HIS73512.1"/>
    </source>
</evidence>
<comment type="similarity">
    <text evidence="2">Belongs to the flagella basal body rod proteins family.</text>
</comment>
<feature type="domain" description="Flagellar basal body rod protein N-terminal" evidence="7">
    <location>
        <begin position="7"/>
        <end position="34"/>
    </location>
</feature>
<dbReference type="InterPro" id="IPR019776">
    <property type="entry name" value="Flagellar_basal_body_rod_CS"/>
</dbReference>
<accession>A0A9D1FHB4</accession>
<dbReference type="InterPro" id="IPR006299">
    <property type="entry name" value="FlgC"/>
</dbReference>
<feature type="domain" description="Flagellar basal-body/hook protein C-terminal" evidence="8">
    <location>
        <begin position="120"/>
        <end position="164"/>
    </location>
</feature>
<dbReference type="GO" id="GO:0030694">
    <property type="term" value="C:bacterial-type flagellum basal body, rod"/>
    <property type="evidence" value="ECO:0007669"/>
    <property type="project" value="UniProtKB-UniRule"/>
</dbReference>
<evidence type="ECO:0000256" key="2">
    <source>
        <dbReference type="ARBA" id="ARBA00009677"/>
    </source>
</evidence>
<evidence type="ECO:0000259" key="7">
    <source>
        <dbReference type="Pfam" id="PF00460"/>
    </source>
</evidence>
<comment type="caution">
    <text evidence="9">The sequence shown here is derived from an EMBL/GenBank/DDBJ whole genome shotgun (WGS) entry which is preliminary data.</text>
</comment>
<sequence length="164" mass="18297">MSFDIFDIAGSGMHAQRVMMDTVSSNIANANTTRNAKGEREVYTKKEVTFKAVYKDSLRPKTPTGSHDVQMDLINGPYLRGRVVFQEDGMAQGVMVDEIRESENPYRMVYDPTHPDADENGMVQLPNVNVVEEMVNMVNASKAYEANVTIAQTTKTMIQSALQI</sequence>
<dbReference type="PANTHER" id="PTHR30435">
    <property type="entry name" value="FLAGELLAR PROTEIN"/>
    <property type="match status" value="1"/>
</dbReference>
<evidence type="ECO:0000256" key="1">
    <source>
        <dbReference type="ARBA" id="ARBA00004117"/>
    </source>
</evidence>
<dbReference type="InterPro" id="IPR001444">
    <property type="entry name" value="Flag_bb_rod_N"/>
</dbReference>
<evidence type="ECO:0000256" key="6">
    <source>
        <dbReference type="RuleBase" id="RU362062"/>
    </source>
</evidence>
<dbReference type="Proteomes" id="UP000886865">
    <property type="component" value="Unassembled WGS sequence"/>
</dbReference>
<evidence type="ECO:0000313" key="10">
    <source>
        <dbReference type="Proteomes" id="UP000886865"/>
    </source>
</evidence>
<dbReference type="GO" id="GO:0071978">
    <property type="term" value="P:bacterial-type flagellum-dependent swarming motility"/>
    <property type="evidence" value="ECO:0007669"/>
    <property type="project" value="TreeGrafter"/>
</dbReference>
<proteinExistence type="inferred from homology"/>
<organism evidence="9 10">
    <name type="scientific">Candidatus Galligastranaerophilus intestinavium</name>
    <dbReference type="NCBI Taxonomy" id="2840836"/>
    <lineage>
        <taxon>Bacteria</taxon>
        <taxon>Candidatus Galligastranaerophilus</taxon>
    </lineage>
</organism>
<comment type="subcellular location">
    <subcellularLocation>
        <location evidence="1 6">Bacterial flagellum basal body</location>
    </subcellularLocation>
</comment>
<name>A0A9D1FHB4_9BACT</name>
<dbReference type="NCBIfam" id="TIGR01395">
    <property type="entry name" value="FlgC"/>
    <property type="match status" value="1"/>
</dbReference>
<gene>
    <name evidence="9" type="primary">flgC</name>
    <name evidence="9" type="ORF">IAA86_00665</name>
</gene>
<evidence type="ECO:0000259" key="8">
    <source>
        <dbReference type="Pfam" id="PF06429"/>
    </source>
</evidence>
<evidence type="ECO:0000256" key="4">
    <source>
        <dbReference type="ARBA" id="ARBA00023143"/>
    </source>
</evidence>
<dbReference type="InterPro" id="IPR010930">
    <property type="entry name" value="Flg_bb/hook_C_dom"/>
</dbReference>
<keyword evidence="4 6" id="KW-0975">Bacterial flagellum</keyword>
<keyword evidence="9" id="KW-0969">Cilium</keyword>
<dbReference type="PROSITE" id="PS00588">
    <property type="entry name" value="FLAGELLA_BB_ROD"/>
    <property type="match status" value="1"/>
</dbReference>
<protein>
    <recommendedName>
        <fullName evidence="3 6">Flagellar basal-body rod protein FlgC</fullName>
    </recommendedName>
</protein>
<dbReference type="PANTHER" id="PTHR30435:SF2">
    <property type="entry name" value="FLAGELLAR BASAL-BODY ROD PROTEIN FLGC"/>
    <property type="match status" value="1"/>
</dbReference>
<dbReference type="AlphaFoldDB" id="A0A9D1FHB4"/>
<comment type="subunit">
    <text evidence="5 6">The basal body constitutes a major portion of the flagellar organelle and consists of four rings (L,P,S, and M) mounted on a central rod. The rod consists of about 26 subunits of FlgG in the distal portion, and FlgB, FlgC and FlgF are thought to build up the proximal portion of the rod with about 6 subunits each.</text>
</comment>
<reference evidence="9" key="2">
    <citation type="journal article" date="2021" name="PeerJ">
        <title>Extensive microbial diversity within the chicken gut microbiome revealed by metagenomics and culture.</title>
        <authorList>
            <person name="Gilroy R."/>
            <person name="Ravi A."/>
            <person name="Getino M."/>
            <person name="Pursley I."/>
            <person name="Horton D.L."/>
            <person name="Alikhan N.F."/>
            <person name="Baker D."/>
            <person name="Gharbi K."/>
            <person name="Hall N."/>
            <person name="Watson M."/>
            <person name="Adriaenssens E.M."/>
            <person name="Foster-Nyarko E."/>
            <person name="Jarju S."/>
            <person name="Secka A."/>
            <person name="Antonio M."/>
            <person name="Oren A."/>
            <person name="Chaudhuri R.R."/>
            <person name="La Ragione R."/>
            <person name="Hildebrand F."/>
            <person name="Pallen M.J."/>
        </authorList>
    </citation>
    <scope>NUCLEOTIDE SEQUENCE</scope>
    <source>
        <strain evidence="9">CHK152-2871</strain>
    </source>
</reference>
<keyword evidence="9" id="KW-0966">Cell projection</keyword>
<keyword evidence="9" id="KW-0282">Flagellum</keyword>
<dbReference type="Pfam" id="PF00460">
    <property type="entry name" value="Flg_bb_rod"/>
    <property type="match status" value="1"/>
</dbReference>